<dbReference type="EMBL" id="BAAFSV010000001">
    <property type="protein sequence ID" value="GAB1312206.1"/>
    <property type="molecule type" value="Genomic_DNA"/>
</dbReference>
<reference evidence="2 3" key="1">
    <citation type="submission" date="2024-09" db="EMBL/GenBank/DDBJ databases">
        <title>Itraconazole resistance in Madurella fahalii resulting from another homologue of gene encoding cytochrome P450 14-alpha sterol demethylase (CYP51).</title>
        <authorList>
            <person name="Yoshioka I."/>
            <person name="Fahal A.H."/>
            <person name="Kaneko S."/>
            <person name="Yaguchi T."/>
        </authorList>
    </citation>
    <scope>NUCLEOTIDE SEQUENCE [LARGE SCALE GENOMIC DNA]</scope>
    <source>
        <strain evidence="2 3">IFM 68171</strain>
    </source>
</reference>
<dbReference type="GeneID" id="98173161"/>
<feature type="region of interest" description="Disordered" evidence="1">
    <location>
        <begin position="1"/>
        <end position="95"/>
    </location>
</feature>
<dbReference type="RefSeq" id="XP_070913939.1">
    <property type="nucleotide sequence ID" value="XM_071057838.1"/>
</dbReference>
<feature type="compositionally biased region" description="Polar residues" evidence="1">
    <location>
        <begin position="61"/>
        <end position="75"/>
    </location>
</feature>
<evidence type="ECO:0000313" key="3">
    <source>
        <dbReference type="Proteomes" id="UP001628179"/>
    </source>
</evidence>
<gene>
    <name evidence="2" type="ORF">MFIFM68171_02416</name>
</gene>
<protein>
    <submittedName>
        <fullName evidence="2">Uncharacterized protein</fullName>
    </submittedName>
</protein>
<dbReference type="Proteomes" id="UP001628179">
    <property type="component" value="Unassembled WGS sequence"/>
</dbReference>
<feature type="compositionally biased region" description="Polar residues" evidence="1">
    <location>
        <begin position="38"/>
        <end position="51"/>
    </location>
</feature>
<feature type="compositionally biased region" description="Basic and acidic residues" evidence="1">
    <location>
        <begin position="86"/>
        <end position="95"/>
    </location>
</feature>
<evidence type="ECO:0000313" key="2">
    <source>
        <dbReference type="EMBL" id="GAB1312206.1"/>
    </source>
</evidence>
<organism evidence="2 3">
    <name type="scientific">Madurella fahalii</name>
    <dbReference type="NCBI Taxonomy" id="1157608"/>
    <lineage>
        <taxon>Eukaryota</taxon>
        <taxon>Fungi</taxon>
        <taxon>Dikarya</taxon>
        <taxon>Ascomycota</taxon>
        <taxon>Pezizomycotina</taxon>
        <taxon>Sordariomycetes</taxon>
        <taxon>Sordariomycetidae</taxon>
        <taxon>Sordariales</taxon>
        <taxon>Sordariales incertae sedis</taxon>
        <taxon>Madurella</taxon>
    </lineage>
</organism>
<accession>A0ABQ0G393</accession>
<keyword evidence="3" id="KW-1185">Reference proteome</keyword>
<proteinExistence type="predicted"/>
<evidence type="ECO:0000256" key="1">
    <source>
        <dbReference type="SAM" id="MobiDB-lite"/>
    </source>
</evidence>
<comment type="caution">
    <text evidence="2">The sequence shown here is derived from an EMBL/GenBank/DDBJ whole genome shotgun (WGS) entry which is preliminary data.</text>
</comment>
<sequence length="311" mass="34589">MIRSLRACRSPARRLAHTSSSPSYTERPPPTNKISRKSAGQSGSNATSLTTRRGLAPRIITQRTQQKSARTSSLGYTKRPPSVNNRPDDSAGRYDADAASRIVPTPLSLAPNIITQKSVQEFVPSEIVEAFADKYNLQFPNKLQLLKGPRRGQFPVRVSTCRRHVFSPYHLKYLTIFDHALRDKILHLYQEKSSTPLWLYVHGLVQDGSPAVVRTTSERMARKAFHSALAAAGYQKSGRSVKLKDQCLHGTIRLLIMSPKEFLKLSYEDVVECFTELLVGQAVWRLACDSRLIGVSHSAPTTAHGVGRSEP</sequence>
<name>A0ABQ0G393_9PEZI</name>